<keyword evidence="6" id="KW-0378">Hydrolase</keyword>
<evidence type="ECO:0000256" key="1">
    <source>
        <dbReference type="ARBA" id="ARBA00004496"/>
    </source>
</evidence>
<reference evidence="16" key="1">
    <citation type="submission" date="2025-08" db="UniProtKB">
        <authorList>
            <consortium name="RefSeq"/>
        </authorList>
    </citation>
    <scope>IDENTIFICATION</scope>
    <source>
        <tissue evidence="16">Muscle</tissue>
    </source>
</reference>
<keyword evidence="4" id="KW-0963">Cytoplasm</keyword>
<evidence type="ECO:0000256" key="6">
    <source>
        <dbReference type="ARBA" id="ARBA00022801"/>
    </source>
</evidence>
<evidence type="ECO:0000256" key="4">
    <source>
        <dbReference type="ARBA" id="ARBA00022490"/>
    </source>
</evidence>
<dbReference type="Pfam" id="PF13087">
    <property type="entry name" value="AAA_12"/>
    <property type="match status" value="1"/>
</dbReference>
<evidence type="ECO:0000256" key="8">
    <source>
        <dbReference type="ARBA" id="ARBA00022840"/>
    </source>
</evidence>
<dbReference type="GeneID" id="106457584"/>
<feature type="domain" description="DNA2/NAM7 helicase helicase" evidence="11">
    <location>
        <begin position="583"/>
        <end position="656"/>
    </location>
</feature>
<dbReference type="Pfam" id="PF21635">
    <property type="entry name" value="Mov-10_helical"/>
    <property type="match status" value="1"/>
</dbReference>
<dbReference type="PANTHER" id="PTHR45418:SF1">
    <property type="entry name" value="CANCER_TESTIS ANTIGEN 55"/>
    <property type="match status" value="1"/>
</dbReference>
<keyword evidence="9" id="KW-0943">RNA-mediated gene silencing</keyword>
<evidence type="ECO:0000256" key="5">
    <source>
        <dbReference type="ARBA" id="ARBA00022741"/>
    </source>
</evidence>
<keyword evidence="5" id="KW-0547">Nucleotide-binding</keyword>
<name>A0ABM1S6P1_LIMPO</name>
<comment type="subcellular location">
    <subcellularLocation>
        <location evidence="1">Cytoplasm</location>
    </subcellularLocation>
</comment>
<comment type="catalytic activity">
    <reaction evidence="10">
        <text>ATP + H2O = ADP + phosphate + H(+)</text>
        <dbReference type="Rhea" id="RHEA:13065"/>
        <dbReference type="ChEBI" id="CHEBI:15377"/>
        <dbReference type="ChEBI" id="CHEBI:15378"/>
        <dbReference type="ChEBI" id="CHEBI:30616"/>
        <dbReference type="ChEBI" id="CHEBI:43474"/>
        <dbReference type="ChEBI" id="CHEBI:456216"/>
        <dbReference type="EC" id="3.6.4.13"/>
    </reaction>
</comment>
<dbReference type="Gene3D" id="3.40.50.300">
    <property type="entry name" value="P-loop containing nucleotide triphosphate hydrolases"/>
    <property type="match status" value="2"/>
</dbReference>
<keyword evidence="15" id="KW-1185">Reference proteome</keyword>
<keyword evidence="8" id="KW-0067">ATP-binding</keyword>
<feature type="domain" description="Helicase MOV-10-like beta-barrel" evidence="13">
    <location>
        <begin position="264"/>
        <end position="343"/>
    </location>
</feature>
<dbReference type="InterPro" id="IPR047187">
    <property type="entry name" value="SF1_C_Upf1"/>
</dbReference>
<evidence type="ECO:0000256" key="7">
    <source>
        <dbReference type="ARBA" id="ARBA00022806"/>
    </source>
</evidence>
<comment type="similarity">
    <text evidence="2">Belongs to the DNA2/NAM7 helicase family. SDE3 subfamily.</text>
</comment>
<sequence length="916" mass="103099">MSVPSLRFHTQKSPTQSNFMRELLSDKNSITISSPLDFQNIHLGKKKYITAWIRNEGCSEKVLLLCKLQTSGSSDCQFLLGMPKLYNFPQQDVASLCSVAQKNTSSCVPNNALVLPPRSVAYLNITCDARHLGKTQNLVLFKFQGFEIARYVTVKVEDSRQEQLNPSAPYQPNRRITRNIRNAESVTNGMLVPGEKLRRSRFPLFFPQYPVPNALWEAVLQGQDILSVAQCLIEKLAKENYADKFSTLLHLEEIQMQLDMEEFDIKEAPLRRCKEYLALHVPGLAEGRPSVLLGDKVILSSPVLEEELLYEGFVHEVLKDEVLLKFHSSFHSNYNDEVYNVSFALSRTALRRCHQAVFMISELPANVLFPSVLHLKNPQVQLIEDSSKNSSQEDSPQKLLNKMSKNFNSNSILTADDKNPKISELSALNVIQNTCGPVISHLTPTSAKDYQVRNARKTLLSNNVSGKRLTWVNKTLNERQKAAVKRIVSGQCRPTPYIIFGPPGTGKTVTVVEAILQIYLNVPSSRIIACTPSNSAADLITLRIHESKRVQAVDLARLNAFQRIEENIPEEIRIYCKNSNDLDLLSHHRIVISTCTTAGNFYSLGLTTSHFTHVFVDEAGQATEPECLVPINLAVLGDGQVILAGDPLQLGPVLRSRYAQLYGLQISLLERFMDRPVYSRDEEKFADHGNYDPLIVTKLVNNYRSHSAILSLPSRLFYHNELVCCASKDQRKSLCYWDGLPKTGFPIVFHGVKGSDMREGNSPSWFNPAEVVQVVKYVQSLYRFGLKPDDVGVITPYRKQVEKIKTFFSSLAVEYCKVGSVEEFQGQERLAIIISTVRACEEYVEFDSLHNLGFLSNPKRFNVAVTRAQGLLVVVGDPLLLSKDSNWNELLMHCVKNGAYTGCNLRLEELPEEILN</sequence>
<dbReference type="InterPro" id="IPR027417">
    <property type="entry name" value="P-loop_NTPase"/>
</dbReference>
<evidence type="ECO:0000256" key="10">
    <source>
        <dbReference type="ARBA" id="ARBA00047984"/>
    </source>
</evidence>
<dbReference type="InterPro" id="IPR049080">
    <property type="entry name" value="MOV-10-like_beta-barrel"/>
</dbReference>
<organism evidence="15 16">
    <name type="scientific">Limulus polyphemus</name>
    <name type="common">Atlantic horseshoe crab</name>
    <dbReference type="NCBI Taxonomy" id="6850"/>
    <lineage>
        <taxon>Eukaryota</taxon>
        <taxon>Metazoa</taxon>
        <taxon>Ecdysozoa</taxon>
        <taxon>Arthropoda</taxon>
        <taxon>Chelicerata</taxon>
        <taxon>Merostomata</taxon>
        <taxon>Xiphosura</taxon>
        <taxon>Limulidae</taxon>
        <taxon>Limulus</taxon>
    </lineage>
</organism>
<evidence type="ECO:0000256" key="2">
    <source>
        <dbReference type="ARBA" id="ARBA00005601"/>
    </source>
</evidence>
<evidence type="ECO:0000259" key="12">
    <source>
        <dbReference type="Pfam" id="PF13087"/>
    </source>
</evidence>
<dbReference type="PANTHER" id="PTHR45418">
    <property type="entry name" value="CANCER/TESTIS ANTIGEN 55"/>
    <property type="match status" value="1"/>
</dbReference>
<gene>
    <name evidence="16" type="primary">LOC106457584</name>
</gene>
<proteinExistence type="inferred from homology"/>
<evidence type="ECO:0000256" key="9">
    <source>
        <dbReference type="ARBA" id="ARBA00023158"/>
    </source>
</evidence>
<dbReference type="SUPFAM" id="SSF52540">
    <property type="entry name" value="P-loop containing nucleoside triphosphate hydrolases"/>
    <property type="match status" value="1"/>
</dbReference>
<evidence type="ECO:0000259" key="13">
    <source>
        <dbReference type="Pfam" id="PF21634"/>
    </source>
</evidence>
<dbReference type="EC" id="3.6.4.13" evidence="3"/>
<evidence type="ECO:0000256" key="3">
    <source>
        <dbReference type="ARBA" id="ARBA00012552"/>
    </source>
</evidence>
<evidence type="ECO:0000259" key="14">
    <source>
        <dbReference type="Pfam" id="PF21635"/>
    </source>
</evidence>
<dbReference type="Pfam" id="PF21634">
    <property type="entry name" value="MOV-10_beta-barrel"/>
    <property type="match status" value="1"/>
</dbReference>
<feature type="domain" description="Helicase MOV-10 helical" evidence="14">
    <location>
        <begin position="223"/>
        <end position="260"/>
    </location>
</feature>
<dbReference type="InterPro" id="IPR041677">
    <property type="entry name" value="DNA2/NAM7_AAA_11"/>
</dbReference>
<dbReference type="RefSeq" id="XP_022239296.1">
    <property type="nucleotide sequence ID" value="XM_022383588.1"/>
</dbReference>
<feature type="domain" description="DNA2/NAM7 helicase-like C-terminal" evidence="12">
    <location>
        <begin position="689"/>
        <end position="877"/>
    </location>
</feature>
<dbReference type="InterPro" id="IPR041679">
    <property type="entry name" value="DNA2/NAM7-like_C"/>
</dbReference>
<protein>
    <recommendedName>
        <fullName evidence="3">RNA helicase</fullName>
        <ecNumber evidence="3">3.6.4.13</ecNumber>
    </recommendedName>
</protein>
<evidence type="ECO:0000259" key="11">
    <source>
        <dbReference type="Pfam" id="PF13086"/>
    </source>
</evidence>
<dbReference type="CDD" id="cd18078">
    <property type="entry name" value="DEXXQc_Mov10L1"/>
    <property type="match status" value="1"/>
</dbReference>
<dbReference type="Pfam" id="PF13086">
    <property type="entry name" value="AAA_11"/>
    <property type="match status" value="2"/>
</dbReference>
<accession>A0ABM1S6P1</accession>
<evidence type="ECO:0000313" key="15">
    <source>
        <dbReference type="Proteomes" id="UP000694941"/>
    </source>
</evidence>
<feature type="domain" description="DNA2/NAM7 helicase helicase" evidence="11">
    <location>
        <begin position="476"/>
        <end position="567"/>
    </location>
</feature>
<dbReference type="Proteomes" id="UP000694941">
    <property type="component" value="Unplaced"/>
</dbReference>
<dbReference type="CDD" id="cd18808">
    <property type="entry name" value="SF1_C_Upf1"/>
    <property type="match status" value="1"/>
</dbReference>
<evidence type="ECO:0000313" key="16">
    <source>
        <dbReference type="RefSeq" id="XP_022239296.1"/>
    </source>
</evidence>
<dbReference type="InterPro" id="IPR049079">
    <property type="entry name" value="Mov-10_helical"/>
</dbReference>
<keyword evidence="7" id="KW-0347">Helicase</keyword>